<reference evidence="3" key="1">
    <citation type="journal article" date="2019" name="Int. J. Syst. Evol. Microbiol.">
        <title>The Global Catalogue of Microorganisms (GCM) 10K type strain sequencing project: providing services to taxonomists for standard genome sequencing and annotation.</title>
        <authorList>
            <consortium name="The Broad Institute Genomics Platform"/>
            <consortium name="The Broad Institute Genome Sequencing Center for Infectious Disease"/>
            <person name="Wu L."/>
            <person name="Ma J."/>
        </authorList>
    </citation>
    <scope>NUCLEOTIDE SEQUENCE [LARGE SCALE GENOMIC DNA]</scope>
    <source>
        <strain evidence="3">JCM 17939</strain>
    </source>
</reference>
<dbReference type="SUPFAM" id="SSF48452">
    <property type="entry name" value="TPR-like"/>
    <property type="match status" value="1"/>
</dbReference>
<dbReference type="EMBL" id="BAABHK010000001">
    <property type="protein sequence ID" value="GAA4619869.1"/>
    <property type="molecule type" value="Genomic_DNA"/>
</dbReference>
<keyword evidence="3" id="KW-1185">Reference proteome</keyword>
<dbReference type="CDD" id="cd00093">
    <property type="entry name" value="HTH_XRE"/>
    <property type="match status" value="1"/>
</dbReference>
<evidence type="ECO:0000313" key="3">
    <source>
        <dbReference type="Proteomes" id="UP001501442"/>
    </source>
</evidence>
<sequence>MLGKGARNTMADVHKVWVDRIRAERKARGWDKTEMARQLARAAGEARNRLPSHESLLSYVKRWERGDVDEISERYRLLYARAFEMSEDELFTEDEDEVDRRAFVGSSLAAGLTLTMPGSPDLDAGRRIGTEAVARLRNRTARLRRLDDVLGGAETYPVYAAELKSTIAIADKASYTDATGRALMGVIAEQAQQAGWAAFDAGWHARARQHFKRSLTAASDTGDTSLIANSLAFLAYQKVSTGQPGVSEADASCRVADSDETPRAVQALLRERAAWAHAVAGDARAAEHALDLAREALDDGHDRQGPDWALWVDHTELQIMTGRCWSVLRQPGRAISALTGALDRYEDTHARDKALYLTWLADAHIDDGDIEQGAAVTRRAVVLCADVASARPRYRIAETLQRLEPHRSVVAVAALIDEAEVLLKQSPGSPTPDTPPSRREA</sequence>
<name>A0ABP8TYW2_9ACTN</name>
<dbReference type="InterPro" id="IPR001387">
    <property type="entry name" value="Cro/C1-type_HTH"/>
</dbReference>
<comment type="caution">
    <text evidence="2">The sequence shown here is derived from an EMBL/GenBank/DDBJ whole genome shotgun (WGS) entry which is preliminary data.</text>
</comment>
<protein>
    <recommendedName>
        <fullName evidence="1">HTH cro/C1-type domain-containing protein</fullName>
    </recommendedName>
</protein>
<dbReference type="Proteomes" id="UP001501442">
    <property type="component" value="Unassembled WGS sequence"/>
</dbReference>
<evidence type="ECO:0000259" key="1">
    <source>
        <dbReference type="SMART" id="SM00530"/>
    </source>
</evidence>
<dbReference type="SUPFAM" id="SSF47413">
    <property type="entry name" value="lambda repressor-like DNA-binding domains"/>
    <property type="match status" value="1"/>
</dbReference>
<dbReference type="SMART" id="SM00530">
    <property type="entry name" value="HTH_XRE"/>
    <property type="match status" value="1"/>
</dbReference>
<dbReference type="InterPro" id="IPR011990">
    <property type="entry name" value="TPR-like_helical_dom_sf"/>
</dbReference>
<dbReference type="Gene3D" id="1.10.260.40">
    <property type="entry name" value="lambda repressor-like DNA-binding domains"/>
    <property type="match status" value="1"/>
</dbReference>
<dbReference type="Gene3D" id="1.25.40.10">
    <property type="entry name" value="Tetratricopeptide repeat domain"/>
    <property type="match status" value="1"/>
</dbReference>
<gene>
    <name evidence="2" type="ORF">GCM10023196_001620</name>
</gene>
<organism evidence="2 3">
    <name type="scientific">Actinoallomurus vinaceus</name>
    <dbReference type="NCBI Taxonomy" id="1080074"/>
    <lineage>
        <taxon>Bacteria</taxon>
        <taxon>Bacillati</taxon>
        <taxon>Actinomycetota</taxon>
        <taxon>Actinomycetes</taxon>
        <taxon>Streptosporangiales</taxon>
        <taxon>Thermomonosporaceae</taxon>
        <taxon>Actinoallomurus</taxon>
    </lineage>
</organism>
<accession>A0ABP8TYW2</accession>
<evidence type="ECO:0000313" key="2">
    <source>
        <dbReference type="EMBL" id="GAA4619869.1"/>
    </source>
</evidence>
<dbReference type="InterPro" id="IPR010982">
    <property type="entry name" value="Lambda_DNA-bd_dom_sf"/>
</dbReference>
<proteinExistence type="predicted"/>
<feature type="domain" description="HTH cro/C1-type" evidence="1">
    <location>
        <begin position="20"/>
        <end position="90"/>
    </location>
</feature>